<dbReference type="Proteomes" id="UP000017836">
    <property type="component" value="Unassembled WGS sequence"/>
</dbReference>
<dbReference type="HOGENOM" id="CLU_1984558_0_0_1"/>
<proteinExistence type="predicted"/>
<dbReference type="AlphaFoldDB" id="U5CXH8"/>
<protein>
    <submittedName>
        <fullName evidence="2">Uncharacterized protein</fullName>
    </submittedName>
</protein>
<dbReference type="EMBL" id="KI392518">
    <property type="protein sequence ID" value="ERN14864.1"/>
    <property type="molecule type" value="Genomic_DNA"/>
</dbReference>
<evidence type="ECO:0000256" key="1">
    <source>
        <dbReference type="SAM" id="MobiDB-lite"/>
    </source>
</evidence>
<evidence type="ECO:0000313" key="2">
    <source>
        <dbReference type="EMBL" id="ERN14864.1"/>
    </source>
</evidence>
<evidence type="ECO:0000313" key="3">
    <source>
        <dbReference type="Proteomes" id="UP000017836"/>
    </source>
</evidence>
<dbReference type="Gramene" id="ERN14864">
    <property type="protein sequence ID" value="ERN14864"/>
    <property type="gene ID" value="AMTR_s00032p00145990"/>
</dbReference>
<feature type="region of interest" description="Disordered" evidence="1">
    <location>
        <begin position="107"/>
        <end position="126"/>
    </location>
</feature>
<sequence>MEPLPSGLQRPASANPSLSSSPYHPRSTVYTNPRFPTPPPPLATVMTTQECDQGSVAGNHEDQPLAHQPKKGKKNPKKKHQNWCLQWRRVPNGAGADLSASRLPLETTQPVPSAFPSLSLCPKTQR</sequence>
<name>U5CXH8_AMBTC</name>
<reference evidence="3" key="1">
    <citation type="journal article" date="2013" name="Science">
        <title>The Amborella genome and the evolution of flowering plants.</title>
        <authorList>
            <consortium name="Amborella Genome Project"/>
        </authorList>
    </citation>
    <scope>NUCLEOTIDE SEQUENCE [LARGE SCALE GENOMIC DNA]</scope>
</reference>
<feature type="region of interest" description="Disordered" evidence="1">
    <location>
        <begin position="1"/>
        <end position="81"/>
    </location>
</feature>
<feature type="compositionally biased region" description="Low complexity" evidence="1">
    <location>
        <begin position="11"/>
        <end position="22"/>
    </location>
</feature>
<feature type="compositionally biased region" description="Basic residues" evidence="1">
    <location>
        <begin position="68"/>
        <end position="81"/>
    </location>
</feature>
<keyword evidence="3" id="KW-1185">Reference proteome</keyword>
<organism evidence="2 3">
    <name type="scientific">Amborella trichopoda</name>
    <dbReference type="NCBI Taxonomy" id="13333"/>
    <lineage>
        <taxon>Eukaryota</taxon>
        <taxon>Viridiplantae</taxon>
        <taxon>Streptophyta</taxon>
        <taxon>Embryophyta</taxon>
        <taxon>Tracheophyta</taxon>
        <taxon>Spermatophyta</taxon>
        <taxon>Magnoliopsida</taxon>
        <taxon>Amborellales</taxon>
        <taxon>Amborellaceae</taxon>
        <taxon>Amborella</taxon>
    </lineage>
</organism>
<gene>
    <name evidence="2" type="ORF">AMTR_s00032p00145990</name>
</gene>
<accession>U5CXH8</accession>